<dbReference type="PANTHER" id="PTHR14027:SF2">
    <property type="entry name" value="RNA POLYMERASE-ASSOCIATED PROTEIN CTR9 HOMOLOG"/>
    <property type="match status" value="1"/>
</dbReference>
<dbReference type="Gene3D" id="1.25.40.10">
    <property type="entry name" value="Tetratricopeptide repeat domain"/>
    <property type="match status" value="1"/>
</dbReference>
<dbReference type="GO" id="GO:0000993">
    <property type="term" value="F:RNA polymerase II complex binding"/>
    <property type="evidence" value="ECO:0007669"/>
    <property type="project" value="TreeGrafter"/>
</dbReference>
<dbReference type="AlphaFoldDB" id="A0A1F7SG84"/>
<accession>A0A1F7SG84</accession>
<gene>
    <name evidence="4" type="ORF">A3G31_00205</name>
</gene>
<protein>
    <submittedName>
        <fullName evidence="4">Uncharacterized protein</fullName>
    </submittedName>
</protein>
<sequence>MKKETVILGLVMFVLGVLAGIVVPKYFSKKGGEEIVSSEFTGQGREEFQQVQDKSQEISQLQSILFSSPENLGARIQLGNAYFDTRQWAKAAEEYKKVLEKDSKNSDVRTDLGICYRESGDYDKAIEEFKKAAEDSPNHLNSRFNLGIVYHFDKRDYMNAKKAWEEYLKAAPSGEKSDEVKGFLQQIDKIVLGKG</sequence>
<dbReference type="GO" id="GO:0006355">
    <property type="term" value="P:regulation of DNA-templated transcription"/>
    <property type="evidence" value="ECO:0007669"/>
    <property type="project" value="InterPro"/>
</dbReference>
<evidence type="ECO:0000256" key="3">
    <source>
        <dbReference type="PROSITE-ProRule" id="PRU00339"/>
    </source>
</evidence>
<feature type="repeat" description="TPR" evidence="3">
    <location>
        <begin position="106"/>
        <end position="139"/>
    </location>
</feature>
<dbReference type="Proteomes" id="UP000178082">
    <property type="component" value="Unassembled WGS sequence"/>
</dbReference>
<keyword evidence="2 3" id="KW-0802">TPR repeat</keyword>
<evidence type="ECO:0000256" key="1">
    <source>
        <dbReference type="ARBA" id="ARBA00022737"/>
    </source>
</evidence>
<dbReference type="EMBL" id="MGDI01000029">
    <property type="protein sequence ID" value="OGL52806.1"/>
    <property type="molecule type" value="Genomic_DNA"/>
</dbReference>
<dbReference type="STRING" id="1817883.A3G31_00205"/>
<dbReference type="InterPro" id="IPR011990">
    <property type="entry name" value="TPR-like_helical_dom_sf"/>
</dbReference>
<keyword evidence="1" id="KW-0677">Repeat</keyword>
<dbReference type="InterPro" id="IPR031101">
    <property type="entry name" value="Ctr9"/>
</dbReference>
<reference evidence="4 5" key="1">
    <citation type="journal article" date="2016" name="Nat. Commun.">
        <title>Thousands of microbial genomes shed light on interconnected biogeochemical processes in an aquifer system.</title>
        <authorList>
            <person name="Anantharaman K."/>
            <person name="Brown C.T."/>
            <person name="Hug L.A."/>
            <person name="Sharon I."/>
            <person name="Castelle C.J."/>
            <person name="Probst A.J."/>
            <person name="Thomas B.C."/>
            <person name="Singh A."/>
            <person name="Wilkins M.J."/>
            <person name="Karaoz U."/>
            <person name="Brodie E.L."/>
            <person name="Williams K.H."/>
            <person name="Hubbard S.S."/>
            <person name="Banfield J.F."/>
        </authorList>
    </citation>
    <scope>NUCLEOTIDE SEQUENCE [LARGE SCALE GENOMIC DNA]</scope>
</reference>
<evidence type="ECO:0000256" key="2">
    <source>
        <dbReference type="ARBA" id="ARBA00022803"/>
    </source>
</evidence>
<evidence type="ECO:0000313" key="5">
    <source>
        <dbReference type="Proteomes" id="UP000178082"/>
    </source>
</evidence>
<dbReference type="Pfam" id="PF13432">
    <property type="entry name" value="TPR_16"/>
    <property type="match status" value="1"/>
</dbReference>
<evidence type="ECO:0000313" key="4">
    <source>
        <dbReference type="EMBL" id="OGL52806.1"/>
    </source>
</evidence>
<dbReference type="PANTHER" id="PTHR14027">
    <property type="entry name" value="RNA POLYMERASE-ASSOCIATED PROTEIN CTR9"/>
    <property type="match status" value="1"/>
</dbReference>
<dbReference type="SUPFAM" id="SSF48452">
    <property type="entry name" value="TPR-like"/>
    <property type="match status" value="1"/>
</dbReference>
<proteinExistence type="predicted"/>
<dbReference type="InterPro" id="IPR019734">
    <property type="entry name" value="TPR_rpt"/>
</dbReference>
<dbReference type="PROSITE" id="PS50293">
    <property type="entry name" value="TPR_REGION"/>
    <property type="match status" value="1"/>
</dbReference>
<dbReference type="SMART" id="SM00028">
    <property type="entry name" value="TPR"/>
    <property type="match status" value="2"/>
</dbReference>
<feature type="repeat" description="TPR" evidence="3">
    <location>
        <begin position="72"/>
        <end position="105"/>
    </location>
</feature>
<organism evidence="4 5">
    <name type="scientific">Candidatus Schekmanbacteria bacterium RIFCSPLOWO2_12_FULL_38_15</name>
    <dbReference type="NCBI Taxonomy" id="1817883"/>
    <lineage>
        <taxon>Bacteria</taxon>
        <taxon>Candidatus Schekmaniibacteriota</taxon>
    </lineage>
</organism>
<dbReference type="GO" id="GO:0006368">
    <property type="term" value="P:transcription elongation by RNA polymerase II"/>
    <property type="evidence" value="ECO:0007669"/>
    <property type="project" value="TreeGrafter"/>
</dbReference>
<dbReference type="PROSITE" id="PS50005">
    <property type="entry name" value="TPR"/>
    <property type="match status" value="2"/>
</dbReference>
<comment type="caution">
    <text evidence="4">The sequence shown here is derived from an EMBL/GenBank/DDBJ whole genome shotgun (WGS) entry which is preliminary data.</text>
</comment>
<name>A0A1F7SG84_9BACT</name>